<evidence type="ECO:0000313" key="2">
    <source>
        <dbReference type="Proteomes" id="UP000249746"/>
    </source>
</evidence>
<dbReference type="AlphaFoldDB" id="A0A2W6MTU4"/>
<dbReference type="OrthoDB" id="1366690at2"/>
<evidence type="ECO:0008006" key="3">
    <source>
        <dbReference type="Google" id="ProtNLM"/>
    </source>
</evidence>
<dbReference type="Proteomes" id="UP000249746">
    <property type="component" value="Unassembled WGS sequence"/>
</dbReference>
<evidence type="ECO:0000313" key="1">
    <source>
        <dbReference type="EMBL" id="PZT47339.1"/>
    </source>
</evidence>
<accession>A0A2W6MTU4</accession>
<reference evidence="1 2" key="1">
    <citation type="submission" date="2017-03" db="EMBL/GenBank/DDBJ databases">
        <title>Genomic and clinical evidence uncovers the enterohepatic species Helicobacter valdiviensis as a potential human intestinal pathogen.</title>
        <authorList>
            <person name="Fresia P."/>
            <person name="Jara R."/>
            <person name="Sierra R."/>
            <person name="Ferres I."/>
            <person name="Greif G."/>
            <person name="Iraola G."/>
            <person name="Collado L."/>
        </authorList>
    </citation>
    <scope>NUCLEOTIDE SEQUENCE [LARGE SCALE GENOMIC DNA]</scope>
    <source>
        <strain evidence="1 2">WBE14</strain>
    </source>
</reference>
<sequence>MNRRENKKIKPNIQIWCEGKTEEEYFKSLLREIRYENIHISIKNLKNKNSYKNIFIDIKREPYPDKLIIVIDLDRAKNDNNELKYLKNLISEIKKSKGNIKIFLTLDNFEDWLRFHFKDNSKNSKESFYKKLGYSDAKSFKASTKDLYYQILDKGGNIKNAENYFQNIECFYNNEYIINENSLHFVQSNLYLFRAFIEKINQ</sequence>
<dbReference type="InterPro" id="IPR025591">
    <property type="entry name" value="RloB"/>
</dbReference>
<keyword evidence="2" id="KW-1185">Reference proteome</keyword>
<comment type="caution">
    <text evidence="1">The sequence shown here is derived from an EMBL/GenBank/DDBJ whole genome shotgun (WGS) entry which is preliminary data.</text>
</comment>
<gene>
    <name evidence="1" type="ORF">B6S12_09540</name>
</gene>
<organism evidence="1 2">
    <name type="scientific">Helicobacter valdiviensis</name>
    <dbReference type="NCBI Taxonomy" id="1458358"/>
    <lineage>
        <taxon>Bacteria</taxon>
        <taxon>Pseudomonadati</taxon>
        <taxon>Campylobacterota</taxon>
        <taxon>Epsilonproteobacteria</taxon>
        <taxon>Campylobacterales</taxon>
        <taxon>Helicobacteraceae</taxon>
        <taxon>Helicobacter</taxon>
    </lineage>
</organism>
<name>A0A2W6MTU4_9HELI</name>
<dbReference type="EMBL" id="NBIU01000041">
    <property type="protein sequence ID" value="PZT47339.1"/>
    <property type="molecule type" value="Genomic_DNA"/>
</dbReference>
<dbReference type="Pfam" id="PF13707">
    <property type="entry name" value="RloB"/>
    <property type="match status" value="1"/>
</dbReference>
<proteinExistence type="predicted"/>
<protein>
    <recommendedName>
        <fullName evidence="3">RloB domain-containing protein</fullName>
    </recommendedName>
</protein>